<feature type="compositionally biased region" description="Basic residues" evidence="1">
    <location>
        <begin position="19"/>
        <end position="31"/>
    </location>
</feature>
<evidence type="ECO:0000256" key="1">
    <source>
        <dbReference type="SAM" id="MobiDB-lite"/>
    </source>
</evidence>
<protein>
    <submittedName>
        <fullName evidence="3">Uncharacterized protein</fullName>
    </submittedName>
</protein>
<evidence type="ECO:0000313" key="4">
    <source>
        <dbReference type="Proteomes" id="UP000636800"/>
    </source>
</evidence>
<accession>A0A835UCK5</accession>
<evidence type="ECO:0000313" key="2">
    <source>
        <dbReference type="EMBL" id="KAG0455444.1"/>
    </source>
</evidence>
<dbReference type="Proteomes" id="UP000639772">
    <property type="component" value="Chromosome 13"/>
</dbReference>
<proteinExistence type="predicted"/>
<feature type="region of interest" description="Disordered" evidence="1">
    <location>
        <begin position="1"/>
        <end position="51"/>
    </location>
</feature>
<keyword evidence="4" id="KW-1185">Reference proteome</keyword>
<organism evidence="3 5">
    <name type="scientific">Vanilla planifolia</name>
    <name type="common">Vanilla</name>
    <dbReference type="NCBI Taxonomy" id="51239"/>
    <lineage>
        <taxon>Eukaryota</taxon>
        <taxon>Viridiplantae</taxon>
        <taxon>Streptophyta</taxon>
        <taxon>Embryophyta</taxon>
        <taxon>Tracheophyta</taxon>
        <taxon>Spermatophyta</taxon>
        <taxon>Magnoliopsida</taxon>
        <taxon>Liliopsida</taxon>
        <taxon>Asparagales</taxon>
        <taxon>Orchidaceae</taxon>
        <taxon>Vanilloideae</taxon>
        <taxon>Vanilleae</taxon>
        <taxon>Vanilla</taxon>
    </lineage>
</organism>
<sequence>MRSLQEFGHPPPPPVPLSRRPRPHRLCRRSRPPPPPPQKLPPDARLFPPRRWPLYPPADGRRLLVPPRSLREDKGFRDGTGGGGFSRHFLLLLLLLLVHSSVERGRLKGGEFASVAFGNFLFLLLRERRRRWR</sequence>
<name>A0A835UCK5_VANPL</name>
<evidence type="ECO:0000313" key="3">
    <source>
        <dbReference type="EMBL" id="KAG0456637.1"/>
    </source>
</evidence>
<comment type="caution">
    <text evidence="3">The sequence shown here is derived from an EMBL/GenBank/DDBJ whole genome shotgun (WGS) entry which is preliminary data.</text>
</comment>
<dbReference type="AlphaFoldDB" id="A0A835UCK5"/>
<reference evidence="4 5" key="1">
    <citation type="journal article" date="2020" name="Nat. Food">
        <title>A phased Vanilla planifolia genome enables genetic improvement of flavour and production.</title>
        <authorList>
            <person name="Hasing T."/>
            <person name="Tang H."/>
            <person name="Brym M."/>
            <person name="Khazi F."/>
            <person name="Huang T."/>
            <person name="Chambers A.H."/>
        </authorList>
    </citation>
    <scope>NUCLEOTIDE SEQUENCE [LARGE SCALE GENOMIC DNA]</scope>
    <source>
        <tissue evidence="3">Leaf</tissue>
    </source>
</reference>
<dbReference type="EMBL" id="JADCNL010000013">
    <property type="protein sequence ID" value="KAG0455444.1"/>
    <property type="molecule type" value="Genomic_DNA"/>
</dbReference>
<dbReference type="Proteomes" id="UP000636800">
    <property type="component" value="Chromosome 13"/>
</dbReference>
<evidence type="ECO:0000313" key="5">
    <source>
        <dbReference type="Proteomes" id="UP000639772"/>
    </source>
</evidence>
<dbReference type="EMBL" id="JADCNM010000013">
    <property type="protein sequence ID" value="KAG0456637.1"/>
    <property type="molecule type" value="Genomic_DNA"/>
</dbReference>
<gene>
    <name evidence="3" type="ORF">HPP92_024425</name>
    <name evidence="2" type="ORF">HPP92_024736</name>
</gene>